<evidence type="ECO:0000313" key="2">
    <source>
        <dbReference type="EMBL" id="CAZ82441.1"/>
    </source>
</evidence>
<organism evidence="2 3">
    <name type="scientific">Tuber melanosporum (strain Mel28)</name>
    <name type="common">Perigord black truffle</name>
    <dbReference type="NCBI Taxonomy" id="656061"/>
    <lineage>
        <taxon>Eukaryota</taxon>
        <taxon>Fungi</taxon>
        <taxon>Dikarya</taxon>
        <taxon>Ascomycota</taxon>
        <taxon>Pezizomycotina</taxon>
        <taxon>Pezizomycetes</taxon>
        <taxon>Pezizales</taxon>
        <taxon>Tuberaceae</taxon>
        <taxon>Tuber</taxon>
    </lineage>
</organism>
<dbReference type="Proteomes" id="UP000006911">
    <property type="component" value="Unassembled WGS sequence"/>
</dbReference>
<proteinExistence type="predicted"/>
<dbReference type="HOGENOM" id="CLU_2514269_0_0_1"/>
<keyword evidence="3" id="KW-1185">Reference proteome</keyword>
<dbReference type="EMBL" id="FN430140">
    <property type="protein sequence ID" value="CAZ82441.1"/>
    <property type="molecule type" value="Genomic_DNA"/>
</dbReference>
<name>D5GD48_TUBMM</name>
<evidence type="ECO:0000256" key="1">
    <source>
        <dbReference type="SAM" id="MobiDB-lite"/>
    </source>
</evidence>
<gene>
    <name evidence="2" type="ORF">GSTUM_00000973001</name>
</gene>
<reference evidence="2 3" key="1">
    <citation type="journal article" date="2010" name="Nature">
        <title>Perigord black truffle genome uncovers evolutionary origins and mechanisms of symbiosis.</title>
        <authorList>
            <person name="Martin F."/>
            <person name="Kohler A."/>
            <person name="Murat C."/>
            <person name="Balestrini R."/>
            <person name="Coutinho P.M."/>
            <person name="Jaillon O."/>
            <person name="Montanini B."/>
            <person name="Morin E."/>
            <person name="Noel B."/>
            <person name="Percudani R."/>
            <person name="Porcel B."/>
            <person name="Rubini A."/>
            <person name="Amicucci A."/>
            <person name="Amselem J."/>
            <person name="Anthouard V."/>
            <person name="Arcioni S."/>
            <person name="Artiguenave F."/>
            <person name="Aury J.M."/>
            <person name="Ballario P."/>
            <person name="Bolchi A."/>
            <person name="Brenna A."/>
            <person name="Brun A."/>
            <person name="Buee M."/>
            <person name="Cantarel B."/>
            <person name="Chevalier G."/>
            <person name="Couloux A."/>
            <person name="Da Silva C."/>
            <person name="Denoeud F."/>
            <person name="Duplessis S."/>
            <person name="Ghignone S."/>
            <person name="Hilselberger B."/>
            <person name="Iotti M."/>
            <person name="Marcais B."/>
            <person name="Mello A."/>
            <person name="Miranda M."/>
            <person name="Pacioni G."/>
            <person name="Quesneville H."/>
            <person name="Riccioni C."/>
            <person name="Ruotolo R."/>
            <person name="Splivallo R."/>
            <person name="Stocchi V."/>
            <person name="Tisserant E."/>
            <person name="Viscomi A.R."/>
            <person name="Zambonelli A."/>
            <person name="Zampieri E."/>
            <person name="Henrissat B."/>
            <person name="Lebrun M.H."/>
            <person name="Paolocci F."/>
            <person name="Bonfante P."/>
            <person name="Ottonello S."/>
            <person name="Wincker P."/>
        </authorList>
    </citation>
    <scope>NUCLEOTIDE SEQUENCE [LARGE SCALE GENOMIC DNA]</scope>
    <source>
        <strain evidence="2 3">Mel28</strain>
    </source>
</reference>
<dbReference type="AlphaFoldDB" id="D5GD48"/>
<feature type="region of interest" description="Disordered" evidence="1">
    <location>
        <begin position="57"/>
        <end position="85"/>
    </location>
</feature>
<sequence>MIVLPSDCIDLQSDKPFRRRGLPLSLSLHCNFDAFSIRCRYSHDSSDCLRGLSPKIQRQAQATETEQRDRGSCQSPTSQAPKTME</sequence>
<accession>D5GD48</accession>
<dbReference type="RefSeq" id="XP_002838250.1">
    <property type="nucleotide sequence ID" value="XM_002838204.1"/>
</dbReference>
<protein>
    <submittedName>
        <fullName evidence="2">(Perigord truffle) hypothetical protein</fullName>
    </submittedName>
</protein>
<evidence type="ECO:0000313" key="3">
    <source>
        <dbReference type="Proteomes" id="UP000006911"/>
    </source>
</evidence>
<dbReference type="GeneID" id="9183905"/>
<dbReference type="InParanoid" id="D5GD48"/>
<feature type="compositionally biased region" description="Polar residues" evidence="1">
    <location>
        <begin position="72"/>
        <end position="85"/>
    </location>
</feature>
<dbReference type="KEGG" id="tml:GSTUM_00000973001"/>